<protein>
    <submittedName>
        <fullName evidence="1">Uncharacterized protein</fullName>
    </submittedName>
</protein>
<dbReference type="RefSeq" id="WP_215339531.1">
    <property type="nucleotide sequence ID" value="NZ_JAGSGD010000001.1"/>
</dbReference>
<proteinExistence type="predicted"/>
<reference evidence="1" key="1">
    <citation type="submission" date="2021-04" db="EMBL/GenBank/DDBJ databases">
        <title>Draft genome assembly of strain Phenylobacterium sp. 20VBR1 using MiniION and Illumina platforms.</title>
        <authorList>
            <person name="Thomas F.A."/>
            <person name="Krishnan K.P."/>
            <person name="Sinha R.K."/>
        </authorList>
    </citation>
    <scope>NUCLEOTIDE SEQUENCE</scope>
    <source>
        <strain evidence="1">20VBR1</strain>
    </source>
</reference>
<organism evidence="1 2">
    <name type="scientific">Phenylobacterium glaciei</name>
    <dbReference type="NCBI Taxonomy" id="2803784"/>
    <lineage>
        <taxon>Bacteria</taxon>
        <taxon>Pseudomonadati</taxon>
        <taxon>Pseudomonadota</taxon>
        <taxon>Alphaproteobacteria</taxon>
        <taxon>Caulobacterales</taxon>
        <taxon>Caulobacteraceae</taxon>
        <taxon>Phenylobacterium</taxon>
    </lineage>
</organism>
<sequence>MRLAPGVPLKAALAFDAAKPAMPAARLAMADPVAQMEWEAPVIAARLPVSPLL</sequence>
<keyword evidence="2" id="KW-1185">Reference proteome</keyword>
<accession>A0A941D0L6</accession>
<dbReference type="EMBL" id="JAGSGD010000001">
    <property type="protein sequence ID" value="MBR7619244.1"/>
    <property type="molecule type" value="Genomic_DNA"/>
</dbReference>
<dbReference type="AlphaFoldDB" id="A0A941D0L6"/>
<name>A0A941D0L6_9CAUL</name>
<evidence type="ECO:0000313" key="2">
    <source>
        <dbReference type="Proteomes" id="UP000622580"/>
    </source>
</evidence>
<dbReference type="Proteomes" id="UP000622580">
    <property type="component" value="Unassembled WGS sequence"/>
</dbReference>
<evidence type="ECO:0000313" key="1">
    <source>
        <dbReference type="EMBL" id="MBR7619244.1"/>
    </source>
</evidence>
<gene>
    <name evidence="1" type="ORF">JKL49_07560</name>
</gene>
<comment type="caution">
    <text evidence="1">The sequence shown here is derived from an EMBL/GenBank/DDBJ whole genome shotgun (WGS) entry which is preliminary data.</text>
</comment>